<dbReference type="PRINTS" id="PR00080">
    <property type="entry name" value="SDRFAMILY"/>
</dbReference>
<evidence type="ECO:0000256" key="3">
    <source>
        <dbReference type="RuleBase" id="RU000363"/>
    </source>
</evidence>
<protein>
    <submittedName>
        <fullName evidence="4">SDR family NAD(P)-dependent oxidoreductase</fullName>
    </submittedName>
</protein>
<gene>
    <name evidence="4" type="ORF">GCM10009839_57930</name>
</gene>
<name>A0ABP5GN79_9ACTN</name>
<dbReference type="SUPFAM" id="SSF51735">
    <property type="entry name" value="NAD(P)-binding Rossmann-fold domains"/>
    <property type="match status" value="1"/>
</dbReference>
<organism evidence="4 5">
    <name type="scientific">Catenulispora yoronensis</name>
    <dbReference type="NCBI Taxonomy" id="450799"/>
    <lineage>
        <taxon>Bacteria</taxon>
        <taxon>Bacillati</taxon>
        <taxon>Actinomycetota</taxon>
        <taxon>Actinomycetes</taxon>
        <taxon>Catenulisporales</taxon>
        <taxon>Catenulisporaceae</taxon>
        <taxon>Catenulispora</taxon>
    </lineage>
</organism>
<evidence type="ECO:0000256" key="1">
    <source>
        <dbReference type="ARBA" id="ARBA00006484"/>
    </source>
</evidence>
<dbReference type="InterPro" id="IPR002347">
    <property type="entry name" value="SDR_fam"/>
</dbReference>
<accession>A0ABP5GN79</accession>
<dbReference type="PANTHER" id="PTHR43008">
    <property type="entry name" value="BENZIL REDUCTASE"/>
    <property type="match status" value="1"/>
</dbReference>
<evidence type="ECO:0000313" key="5">
    <source>
        <dbReference type="Proteomes" id="UP001500751"/>
    </source>
</evidence>
<dbReference type="Gene3D" id="3.40.50.720">
    <property type="entry name" value="NAD(P)-binding Rossmann-like Domain"/>
    <property type="match status" value="1"/>
</dbReference>
<keyword evidence="2" id="KW-0560">Oxidoreductase</keyword>
<comment type="similarity">
    <text evidence="1 3">Belongs to the short-chain dehydrogenases/reductases (SDR) family.</text>
</comment>
<dbReference type="PANTHER" id="PTHR43008:SF7">
    <property type="entry name" value="SHORT CHAIN DEHYDROGENASE_REDUCTASE (AFU_ORTHOLOGUE AFUA_2G00830)"/>
    <property type="match status" value="1"/>
</dbReference>
<dbReference type="Proteomes" id="UP001500751">
    <property type="component" value="Unassembled WGS sequence"/>
</dbReference>
<keyword evidence="5" id="KW-1185">Reference proteome</keyword>
<reference evidence="5" key="1">
    <citation type="journal article" date="2019" name="Int. J. Syst. Evol. Microbiol.">
        <title>The Global Catalogue of Microorganisms (GCM) 10K type strain sequencing project: providing services to taxonomists for standard genome sequencing and annotation.</title>
        <authorList>
            <consortium name="The Broad Institute Genomics Platform"/>
            <consortium name="The Broad Institute Genome Sequencing Center for Infectious Disease"/>
            <person name="Wu L."/>
            <person name="Ma J."/>
        </authorList>
    </citation>
    <scope>NUCLEOTIDE SEQUENCE [LARGE SCALE GENOMIC DNA]</scope>
    <source>
        <strain evidence="5">JCM 16014</strain>
    </source>
</reference>
<proteinExistence type="inferred from homology"/>
<dbReference type="RefSeq" id="WP_344668834.1">
    <property type="nucleotide sequence ID" value="NZ_BAAAQN010000040.1"/>
</dbReference>
<dbReference type="InterPro" id="IPR036291">
    <property type="entry name" value="NAD(P)-bd_dom_sf"/>
</dbReference>
<dbReference type="PRINTS" id="PR00081">
    <property type="entry name" value="GDHRDH"/>
</dbReference>
<comment type="caution">
    <text evidence="4">The sequence shown here is derived from an EMBL/GenBank/DDBJ whole genome shotgun (WGS) entry which is preliminary data.</text>
</comment>
<dbReference type="CDD" id="cd05233">
    <property type="entry name" value="SDR_c"/>
    <property type="match status" value="1"/>
</dbReference>
<evidence type="ECO:0000256" key="2">
    <source>
        <dbReference type="ARBA" id="ARBA00023002"/>
    </source>
</evidence>
<sequence length="311" mass="32761">MDTFAGKFAVVTGGGSGMGRELVLALAGQGCSVAACDLNLAGAEQVAEAARAVAPAGTAVTAHACDVSDETQVLRFKDEVLAAHPGRALNLVFNNAGIGGAGSFIDDPRAMWERVFAIDWWGVYYCTRAFLPLLIEGPEGVLVNTSSMNALRPTHGPNRPLTAYGTAKAAVKAFTEALIEDLREHAPHVSAAVVLPGHIGTDFFANSRLAHGEGDPETMTEAEIEAQRPILARYGVPAESTTEELRQFMIRPGVLFRESAPVTAAEAAAIILDAVRAGRWRIVVGKDAEELDAQVRADPEAVYEPAGTAAE</sequence>
<evidence type="ECO:0000313" key="4">
    <source>
        <dbReference type="EMBL" id="GAA2046107.1"/>
    </source>
</evidence>
<dbReference type="EMBL" id="BAAAQN010000040">
    <property type="protein sequence ID" value="GAA2046107.1"/>
    <property type="molecule type" value="Genomic_DNA"/>
</dbReference>
<dbReference type="Pfam" id="PF00106">
    <property type="entry name" value="adh_short"/>
    <property type="match status" value="1"/>
</dbReference>